<keyword evidence="7" id="KW-0472">Membrane</keyword>
<evidence type="ECO:0000256" key="4">
    <source>
        <dbReference type="ARBA" id="ARBA00022723"/>
    </source>
</evidence>
<accession>A0A9E4NJ95</accession>
<comment type="caution">
    <text evidence="9">The sequence shown here is derived from an EMBL/GenBank/DDBJ whole genome shotgun (WGS) entry which is preliminary data.</text>
</comment>
<dbReference type="Gene3D" id="1.10.3820.10">
    <property type="entry name" value="Di-heme elbow motif domain"/>
    <property type="match status" value="1"/>
</dbReference>
<feature type="domain" description="NapC/NirT cytochrome c N-terminal" evidence="8">
    <location>
        <begin position="13"/>
        <end position="72"/>
    </location>
</feature>
<dbReference type="AlphaFoldDB" id="A0A9E4NJ95"/>
<keyword evidence="7" id="KW-1133">Transmembrane helix</keyword>
<keyword evidence="2" id="KW-0813">Transport</keyword>
<feature type="non-terminal residue" evidence="9">
    <location>
        <position position="73"/>
    </location>
</feature>
<name>A0A9E4NJ95_9GAMM</name>
<keyword evidence="7" id="KW-0812">Transmembrane</keyword>
<dbReference type="GO" id="GO:0046872">
    <property type="term" value="F:metal ion binding"/>
    <property type="evidence" value="ECO:0007669"/>
    <property type="project" value="UniProtKB-KW"/>
</dbReference>
<keyword evidence="4" id="KW-0479">Metal-binding</keyword>
<feature type="transmembrane region" description="Helical" evidence="7">
    <location>
        <begin position="12"/>
        <end position="33"/>
    </location>
</feature>
<keyword evidence="6" id="KW-0408">Iron</keyword>
<dbReference type="EMBL" id="JAEPCR010000038">
    <property type="protein sequence ID" value="MCG7978233.1"/>
    <property type="molecule type" value="Genomic_DNA"/>
</dbReference>
<dbReference type="Pfam" id="PF03264">
    <property type="entry name" value="Cytochrom_NNT"/>
    <property type="match status" value="1"/>
</dbReference>
<dbReference type="GO" id="GO:0030313">
    <property type="term" value="C:cell envelope"/>
    <property type="evidence" value="ECO:0007669"/>
    <property type="project" value="UniProtKB-SubCell"/>
</dbReference>
<reference evidence="9" key="1">
    <citation type="journal article" date="2021" name="Proc. Natl. Acad. Sci. U.S.A.">
        <title>Global biogeography of chemosynthetic symbionts reveals both localized and globally distributed symbiont groups. .</title>
        <authorList>
            <person name="Osvatic J.T."/>
            <person name="Wilkins L.G.E."/>
            <person name="Leibrecht L."/>
            <person name="Leray M."/>
            <person name="Zauner S."/>
            <person name="Polzin J."/>
            <person name="Camacho Y."/>
            <person name="Gros O."/>
            <person name="van Gils J.A."/>
            <person name="Eisen J.A."/>
            <person name="Petersen J.M."/>
            <person name="Yuen B."/>
        </authorList>
    </citation>
    <scope>NUCLEOTIDE SEQUENCE</scope>
    <source>
        <strain evidence="9">MAGclacostrist055</strain>
    </source>
</reference>
<evidence type="ECO:0000259" key="8">
    <source>
        <dbReference type="Pfam" id="PF03264"/>
    </source>
</evidence>
<dbReference type="InterPro" id="IPR038266">
    <property type="entry name" value="NapC/NirT_cytc_sf"/>
</dbReference>
<evidence type="ECO:0000256" key="6">
    <source>
        <dbReference type="ARBA" id="ARBA00023004"/>
    </source>
</evidence>
<keyword evidence="5" id="KW-0249">Electron transport</keyword>
<keyword evidence="3" id="KW-0349">Heme</keyword>
<proteinExistence type="predicted"/>
<organism evidence="9 10">
    <name type="scientific">Candidatus Thiodiazotropha taylori</name>
    <dbReference type="NCBI Taxonomy" id="2792791"/>
    <lineage>
        <taxon>Bacteria</taxon>
        <taxon>Pseudomonadati</taxon>
        <taxon>Pseudomonadota</taxon>
        <taxon>Gammaproteobacteria</taxon>
        <taxon>Chromatiales</taxon>
        <taxon>Sedimenticolaceae</taxon>
        <taxon>Candidatus Thiodiazotropha</taxon>
    </lineage>
</organism>
<evidence type="ECO:0000256" key="5">
    <source>
        <dbReference type="ARBA" id="ARBA00022982"/>
    </source>
</evidence>
<dbReference type="Proteomes" id="UP000886674">
    <property type="component" value="Unassembled WGS sequence"/>
</dbReference>
<gene>
    <name evidence="9" type="ORF">JAY77_08795</name>
</gene>
<sequence length="73" mass="8059">MSKWKLPSFITRHVLMALVIGGIAGIGFMLFLIEFDELTSSEAFCTTCHSMEIAAETYRSSTHYNPVSGVRAS</sequence>
<dbReference type="InterPro" id="IPR036280">
    <property type="entry name" value="Multihaem_cyt_sf"/>
</dbReference>
<dbReference type="SUPFAM" id="SSF48695">
    <property type="entry name" value="Multiheme cytochromes"/>
    <property type="match status" value="1"/>
</dbReference>
<evidence type="ECO:0000256" key="2">
    <source>
        <dbReference type="ARBA" id="ARBA00022448"/>
    </source>
</evidence>
<evidence type="ECO:0000256" key="7">
    <source>
        <dbReference type="SAM" id="Phobius"/>
    </source>
</evidence>
<evidence type="ECO:0000256" key="3">
    <source>
        <dbReference type="ARBA" id="ARBA00022617"/>
    </source>
</evidence>
<comment type="subcellular location">
    <subcellularLocation>
        <location evidence="1">Cell envelope</location>
    </subcellularLocation>
</comment>
<evidence type="ECO:0000313" key="10">
    <source>
        <dbReference type="Proteomes" id="UP000886674"/>
    </source>
</evidence>
<dbReference type="InterPro" id="IPR005126">
    <property type="entry name" value="NapC/NirT_cyt_c_N"/>
</dbReference>
<protein>
    <submittedName>
        <fullName evidence="9">NapC/NirT family cytochrome c</fullName>
    </submittedName>
</protein>
<evidence type="ECO:0000256" key="1">
    <source>
        <dbReference type="ARBA" id="ARBA00004196"/>
    </source>
</evidence>
<evidence type="ECO:0000313" key="9">
    <source>
        <dbReference type="EMBL" id="MCG7978233.1"/>
    </source>
</evidence>